<organism evidence="1 2">
    <name type="scientific">Jimgerdemannia flammicorona</name>
    <dbReference type="NCBI Taxonomy" id="994334"/>
    <lineage>
        <taxon>Eukaryota</taxon>
        <taxon>Fungi</taxon>
        <taxon>Fungi incertae sedis</taxon>
        <taxon>Mucoromycota</taxon>
        <taxon>Mucoromycotina</taxon>
        <taxon>Endogonomycetes</taxon>
        <taxon>Endogonales</taxon>
        <taxon>Endogonaceae</taxon>
        <taxon>Jimgerdemannia</taxon>
    </lineage>
</organism>
<evidence type="ECO:0000313" key="2">
    <source>
        <dbReference type="Proteomes" id="UP000268093"/>
    </source>
</evidence>
<reference evidence="1 2" key="1">
    <citation type="journal article" date="2018" name="New Phytol.">
        <title>Phylogenomics of Endogonaceae and evolution of mycorrhizas within Mucoromycota.</title>
        <authorList>
            <person name="Chang Y."/>
            <person name="Desiro A."/>
            <person name="Na H."/>
            <person name="Sandor L."/>
            <person name="Lipzen A."/>
            <person name="Clum A."/>
            <person name="Barry K."/>
            <person name="Grigoriev I.V."/>
            <person name="Martin F.M."/>
            <person name="Stajich J.E."/>
            <person name="Smith M.E."/>
            <person name="Bonito G."/>
            <person name="Spatafora J.W."/>
        </authorList>
    </citation>
    <scope>NUCLEOTIDE SEQUENCE [LARGE SCALE GENOMIC DNA]</scope>
    <source>
        <strain evidence="1 2">GMNB39</strain>
    </source>
</reference>
<evidence type="ECO:0000313" key="1">
    <source>
        <dbReference type="EMBL" id="RUP49120.1"/>
    </source>
</evidence>
<accession>A0A433DE32</accession>
<name>A0A433DE32_9FUNG</name>
<keyword evidence="2" id="KW-1185">Reference proteome</keyword>
<dbReference type="Proteomes" id="UP000268093">
    <property type="component" value="Unassembled WGS sequence"/>
</dbReference>
<sequence>MHLEQTRHIKNTVQTHMMLAFDLLPIVLNGKVERKAGNALGLGAGNNLEGLDNTRVGLQIKIQKRRD</sequence>
<dbReference type="EMBL" id="RBNI01002602">
    <property type="protein sequence ID" value="RUP49120.1"/>
    <property type="molecule type" value="Genomic_DNA"/>
</dbReference>
<proteinExistence type="predicted"/>
<protein>
    <submittedName>
        <fullName evidence="1">Uncharacterized protein</fullName>
    </submittedName>
</protein>
<gene>
    <name evidence="1" type="ORF">BC936DRAFT_143260</name>
</gene>
<comment type="caution">
    <text evidence="1">The sequence shown here is derived from an EMBL/GenBank/DDBJ whole genome shotgun (WGS) entry which is preliminary data.</text>
</comment>